<keyword evidence="3" id="KW-1185">Reference proteome</keyword>
<sequence>MIDELRPFKLRRLNRKGTRASDKAPPIARARSEEARRRIQDGLDQLQLIRTQQQYEEALARGVPRSTNGFLAWKRVGNDTLHKTHADLKQKIDIQYRRLSSFAENLQRKRDGDKPQKKKIVRNEVAILRKKNSELEAALASRGLDILRLLKSVESERKLRLLAEQKLARN</sequence>
<dbReference type="AlphaFoldDB" id="A0A1V8RN19"/>
<evidence type="ECO:0000256" key="1">
    <source>
        <dbReference type="SAM" id="MobiDB-lite"/>
    </source>
</evidence>
<evidence type="ECO:0000313" key="2">
    <source>
        <dbReference type="EMBL" id="OQM74578.1"/>
    </source>
</evidence>
<reference evidence="2 3" key="1">
    <citation type="journal article" date="2016" name="Int. J. Syst. Evol. Microbiol.">
        <title>Pseudaminobacter manganicus sp. nov., isolated from sludge of a manganese mine.</title>
        <authorList>
            <person name="Li J."/>
            <person name="Huang J."/>
            <person name="Liao S."/>
            <person name="Wang G."/>
        </authorList>
    </citation>
    <scope>NUCLEOTIDE SEQUENCE [LARGE SCALE GENOMIC DNA]</scope>
    <source>
        <strain evidence="2 3">JH-7</strain>
    </source>
</reference>
<dbReference type="STRING" id="1873176.BFN67_21425"/>
<feature type="region of interest" description="Disordered" evidence="1">
    <location>
        <begin position="13"/>
        <end position="34"/>
    </location>
</feature>
<proteinExistence type="predicted"/>
<dbReference type="RefSeq" id="WP_080920660.1">
    <property type="nucleotide sequence ID" value="NZ_MDET01000027.1"/>
</dbReference>
<evidence type="ECO:0000313" key="3">
    <source>
        <dbReference type="Proteomes" id="UP000191905"/>
    </source>
</evidence>
<gene>
    <name evidence="2" type="ORF">BFN67_21425</name>
</gene>
<dbReference type="EMBL" id="MDET01000027">
    <property type="protein sequence ID" value="OQM74578.1"/>
    <property type="molecule type" value="Genomic_DNA"/>
</dbReference>
<comment type="caution">
    <text evidence="2">The sequence shown here is derived from an EMBL/GenBank/DDBJ whole genome shotgun (WGS) entry which is preliminary data.</text>
</comment>
<protein>
    <submittedName>
        <fullName evidence="2">Uncharacterized protein</fullName>
    </submittedName>
</protein>
<accession>A0A1V8RN19</accession>
<name>A0A1V8RN19_9HYPH</name>
<dbReference type="Proteomes" id="UP000191905">
    <property type="component" value="Unassembled WGS sequence"/>
</dbReference>
<organism evidence="2 3">
    <name type="scientific">Manganibacter manganicus</name>
    <dbReference type="NCBI Taxonomy" id="1873176"/>
    <lineage>
        <taxon>Bacteria</taxon>
        <taxon>Pseudomonadati</taxon>
        <taxon>Pseudomonadota</taxon>
        <taxon>Alphaproteobacteria</taxon>
        <taxon>Hyphomicrobiales</taxon>
        <taxon>Phyllobacteriaceae</taxon>
        <taxon>Manganibacter</taxon>
    </lineage>
</organism>